<name>A0ABQ7FIM7_9ACTN</name>
<proteinExistence type="predicted"/>
<dbReference type="GO" id="GO:0005524">
    <property type="term" value="F:ATP binding"/>
    <property type="evidence" value="ECO:0007669"/>
    <property type="project" value="UniProtKB-KW"/>
</dbReference>
<accession>A0ABQ7FIM7</accession>
<gene>
    <name evidence="4" type="ORF">GCU69_21455</name>
</gene>
<dbReference type="Pfam" id="PF13581">
    <property type="entry name" value="HATPase_c_2"/>
    <property type="match status" value="1"/>
</dbReference>
<sequence length="193" mass="20455">MNSTELPVRVGRFARQYSSTPQGARLARHACAEQLDAWGIPYGSDAHDVLRLVVAELCANAVQHGHVPGRDIRVRLTVEAAEPPPSPEGLRTAAGAPGRTAVTVRVEVTDSRAERLPVRGPVPADAPPADAPPADAPPGGGEQFGGERVDGRGLYIVEAVADRWGWDPRTDGPGKTVWAEYTVTYPATTEPIA</sequence>
<comment type="caution">
    <text evidence="4">The sequence shown here is derived from an EMBL/GenBank/DDBJ whole genome shotgun (WGS) entry which is preliminary data.</text>
</comment>
<dbReference type="Proteomes" id="UP000621266">
    <property type="component" value="Unassembled WGS sequence"/>
</dbReference>
<dbReference type="RefSeq" id="WP_156206905.1">
    <property type="nucleotide sequence ID" value="NZ_WHPN01000332.1"/>
</dbReference>
<dbReference type="InterPro" id="IPR050267">
    <property type="entry name" value="Anti-sigma-factor_SerPK"/>
</dbReference>
<reference evidence="4 5" key="1">
    <citation type="submission" date="2019-10" db="EMBL/GenBank/DDBJ databases">
        <title>Streptomyces tenebrisbrunneis sp.nov., an endogenous actinomycete isolated from of Lycium ruthenicum.</title>
        <authorList>
            <person name="Ma L."/>
        </authorList>
    </citation>
    <scope>NUCLEOTIDE SEQUENCE [LARGE SCALE GENOMIC DNA]</scope>
    <source>
        <strain evidence="4 5">TRM 66187</strain>
    </source>
</reference>
<dbReference type="InterPro" id="IPR003594">
    <property type="entry name" value="HATPase_dom"/>
</dbReference>
<dbReference type="InterPro" id="IPR036890">
    <property type="entry name" value="HATPase_C_sf"/>
</dbReference>
<evidence type="ECO:0000313" key="4">
    <source>
        <dbReference type="EMBL" id="KAF4407092.1"/>
    </source>
</evidence>
<dbReference type="PANTHER" id="PTHR35526">
    <property type="entry name" value="ANTI-SIGMA-F FACTOR RSBW-RELATED"/>
    <property type="match status" value="1"/>
</dbReference>
<keyword evidence="1" id="KW-0808">Transferase</keyword>
<evidence type="ECO:0000256" key="2">
    <source>
        <dbReference type="SAM" id="MobiDB-lite"/>
    </source>
</evidence>
<keyword evidence="4" id="KW-0547">Nucleotide-binding</keyword>
<keyword evidence="4" id="KW-0067">ATP-binding</keyword>
<protein>
    <submittedName>
        <fullName evidence="4">ATP-binding protein</fullName>
    </submittedName>
</protein>
<keyword evidence="5" id="KW-1185">Reference proteome</keyword>
<feature type="region of interest" description="Disordered" evidence="2">
    <location>
        <begin position="114"/>
        <end position="148"/>
    </location>
</feature>
<dbReference type="EMBL" id="WHPN01000332">
    <property type="protein sequence ID" value="KAF4407092.1"/>
    <property type="molecule type" value="Genomic_DNA"/>
</dbReference>
<keyword evidence="1" id="KW-0418">Kinase</keyword>
<dbReference type="Gene3D" id="3.30.565.10">
    <property type="entry name" value="Histidine kinase-like ATPase, C-terminal domain"/>
    <property type="match status" value="1"/>
</dbReference>
<evidence type="ECO:0000259" key="3">
    <source>
        <dbReference type="Pfam" id="PF13581"/>
    </source>
</evidence>
<feature type="domain" description="Histidine kinase/HSP90-like ATPase" evidence="3">
    <location>
        <begin position="18"/>
        <end position="179"/>
    </location>
</feature>
<evidence type="ECO:0000313" key="5">
    <source>
        <dbReference type="Proteomes" id="UP000621266"/>
    </source>
</evidence>
<organism evidence="4 5">
    <name type="scientific">Streptomyces lycii</name>
    <dbReference type="NCBI Taxonomy" id="2654337"/>
    <lineage>
        <taxon>Bacteria</taxon>
        <taxon>Bacillati</taxon>
        <taxon>Actinomycetota</taxon>
        <taxon>Actinomycetes</taxon>
        <taxon>Kitasatosporales</taxon>
        <taxon>Streptomycetaceae</taxon>
        <taxon>Streptomyces</taxon>
    </lineage>
</organism>
<feature type="compositionally biased region" description="Pro residues" evidence="2">
    <location>
        <begin position="124"/>
        <end position="136"/>
    </location>
</feature>
<dbReference type="PANTHER" id="PTHR35526:SF3">
    <property type="entry name" value="ANTI-SIGMA-F FACTOR RSBW"/>
    <property type="match status" value="1"/>
</dbReference>
<evidence type="ECO:0000256" key="1">
    <source>
        <dbReference type="ARBA" id="ARBA00022527"/>
    </source>
</evidence>
<dbReference type="CDD" id="cd16936">
    <property type="entry name" value="HATPase_RsbW-like"/>
    <property type="match status" value="1"/>
</dbReference>
<keyword evidence="1" id="KW-0723">Serine/threonine-protein kinase</keyword>